<comment type="caution">
    <text evidence="1">The sequence shown here is derived from an EMBL/GenBank/DDBJ whole genome shotgun (WGS) entry which is preliminary data.</text>
</comment>
<reference evidence="1 2" key="1">
    <citation type="submission" date="2012-11" db="EMBL/GenBank/DDBJ databases">
        <authorList>
            <person name="Huguet-Tapia J.C."/>
            <person name="Durkin A.S."/>
            <person name="Pettis G.S."/>
            <person name="Badger J.H."/>
        </authorList>
    </citation>
    <scope>NUCLEOTIDE SEQUENCE [LARGE SCALE GENOMIC DNA]</scope>
    <source>
        <strain evidence="1 2">91-03</strain>
    </source>
</reference>
<evidence type="ECO:0000313" key="2">
    <source>
        <dbReference type="Proteomes" id="UP000010411"/>
    </source>
</evidence>
<dbReference type="EMBL" id="AEJC01000614">
    <property type="protein sequence ID" value="EKX61244.1"/>
    <property type="molecule type" value="Genomic_DNA"/>
</dbReference>
<name>L1KL09_9ACTN</name>
<dbReference type="AlphaFoldDB" id="L1KL09"/>
<dbReference type="Proteomes" id="UP000010411">
    <property type="component" value="Unassembled WGS sequence"/>
</dbReference>
<gene>
    <name evidence="1" type="ORF">STRIP9103_02709</name>
</gene>
<keyword evidence="2" id="KW-1185">Reference proteome</keyword>
<accession>L1KL09</accession>
<dbReference type="PATRIC" id="fig|698759.3.peg.8040"/>
<proteinExistence type="predicted"/>
<protein>
    <submittedName>
        <fullName evidence="1">Uncharacterized protein</fullName>
    </submittedName>
</protein>
<organism evidence="1 2">
    <name type="scientific">Streptomyces ipomoeae 91-03</name>
    <dbReference type="NCBI Taxonomy" id="698759"/>
    <lineage>
        <taxon>Bacteria</taxon>
        <taxon>Bacillati</taxon>
        <taxon>Actinomycetota</taxon>
        <taxon>Actinomycetes</taxon>
        <taxon>Kitasatosporales</taxon>
        <taxon>Streptomycetaceae</taxon>
        <taxon>Streptomyces</taxon>
    </lineage>
</organism>
<sequence>MRRVCYLSLRLYGGGGRLVRHDARGVVQVEAEVLAVRQRLVLTLTPVLQVWRWR</sequence>
<evidence type="ECO:0000313" key="1">
    <source>
        <dbReference type="EMBL" id="EKX61244.1"/>
    </source>
</evidence>